<feature type="region of interest" description="Disordered" evidence="6">
    <location>
        <begin position="412"/>
        <end position="447"/>
    </location>
</feature>
<feature type="region of interest" description="Disordered" evidence="6">
    <location>
        <begin position="824"/>
        <end position="852"/>
    </location>
</feature>
<dbReference type="GO" id="GO:0032259">
    <property type="term" value="P:methylation"/>
    <property type="evidence" value="ECO:0007669"/>
    <property type="project" value="UniProtKB-KW"/>
</dbReference>
<dbReference type="InterPro" id="IPR003697">
    <property type="entry name" value="Maf-like"/>
</dbReference>
<dbReference type="EMBL" id="SGJD01001425">
    <property type="protein sequence ID" value="KAB0399978.1"/>
    <property type="molecule type" value="Genomic_DNA"/>
</dbReference>
<dbReference type="SUPFAM" id="SSF46785">
    <property type="entry name" value="Winged helix' DNA-binding domain"/>
    <property type="match status" value="1"/>
</dbReference>
<keyword evidence="10" id="KW-1185">Reference proteome</keyword>
<proteinExistence type="predicted"/>
<evidence type="ECO:0000259" key="8">
    <source>
        <dbReference type="Pfam" id="PF08100"/>
    </source>
</evidence>
<evidence type="ECO:0000256" key="2">
    <source>
        <dbReference type="ARBA" id="ARBA00022603"/>
    </source>
</evidence>
<dbReference type="PROSITE" id="PS51683">
    <property type="entry name" value="SAM_OMT_II"/>
    <property type="match status" value="1"/>
</dbReference>
<evidence type="ECO:0008006" key="11">
    <source>
        <dbReference type="Google" id="ProtNLM"/>
    </source>
</evidence>
<dbReference type="InterPro" id="IPR036390">
    <property type="entry name" value="WH_DNA-bd_sf"/>
</dbReference>
<dbReference type="InterPro" id="IPR029001">
    <property type="entry name" value="ITPase-like_fam"/>
</dbReference>
<sequence length="964" mass="104329">MRGSQTGSQKSIGKTDEIPTPIPPSKRTDIKLSDASIDRGEPVRAPQARLEGGQFGTFSAVQFENRRCHFSSLTPVEAKPLGLWEPFDPSGLQAPASQSIQPCWPLRVQRSSRQRPRVLCKSHTPAAGAWRSVSIQCLDHIGLRFEVVPSRFKEKLHKASFATPYAYAVETAKQKALEVAGRMHQARASASASSGSPARRASSVSLASPWLRVLVLYTAVIHKDLRAPDVVIGADTIVAVGATILEKPVDKQDAYRMLSRLNGKEHSVFTGVAIVHCCSKGTAATSVRTPPTPGAGRREEPGVRGGGSVFAPRDPAFPSCLRKSGSHLLKRDFRSRKDPEAEFELLGSPSTSRRWLRCRVPAVGGGQAGRGAPPVLGAGAPDEPGAPVPGRCWKDAFLGVPVPWVLLQRSRPPRAPRRWGSRGRPLEGRGHRDPSVTLTAPKRAGSGLQSCQGEGTCVPRTEGGYAACRSDSVIRLEMLVQTRCCSPSGWHSVLFTACKLKLFDVLKDQGPLKAVDVARKLDACAGGTEQLLDVCAALGLLEKTRRDRVTKRQRLLSRGGEHRPSSITPLPQECPRGSGAEGGRKEETRARARRDDACADIPVTLGGGSPRGQLSRHTTPVLSGYSNTAVATLHLVSDGEHSLLGLAEYNDAHVWGVFTRLGLAVREGAGQARGALGVTEEEEHLSQSREMTLQFMRAMHSLSKLTAHHVATAFDLSRFTSACDLGGCTGILAHELAREYPHLQVTVFDLPEVIELSGGFQRGGRQTERIRFVPGDFFKDNLPEADLYVLSRILQDWPDDRLHKLLSRISSSCKPGPTWVIGLVESRGPSRPGPSLRPHVQRRKTSSLSTSCDPGISWGTSAASSVRLWNKIINNPGSPSTPKRPSCSPALRKTTPVPDLLFRTKARMRAESTWAVLQEVTVWPPSWGPVSCSRDLFPGPVRLSTTAAPPLGSEPCKLRRAPPP</sequence>
<feature type="domain" description="O-methyltransferase dimerisation" evidence="8">
    <location>
        <begin position="492"/>
        <end position="548"/>
    </location>
</feature>
<dbReference type="Gene3D" id="3.40.50.150">
    <property type="entry name" value="Vaccinia Virus protein VP39"/>
    <property type="match status" value="1"/>
</dbReference>
<dbReference type="PANTHER" id="PTHR43213:SF5">
    <property type="entry name" value="BIFUNCTIONAL DTTP_UTP PYROPHOSPHATASE_METHYLTRANSFERASE PROTEIN-RELATED"/>
    <property type="match status" value="1"/>
</dbReference>
<keyword evidence="2" id="KW-0489">Methyltransferase</keyword>
<dbReference type="GO" id="GO:0008171">
    <property type="term" value="F:O-methyltransferase activity"/>
    <property type="evidence" value="ECO:0007669"/>
    <property type="project" value="InterPro"/>
</dbReference>
<dbReference type="SUPFAM" id="SSF53335">
    <property type="entry name" value="S-adenosyl-L-methionine-dependent methyltransferases"/>
    <property type="match status" value="1"/>
</dbReference>
<evidence type="ECO:0000256" key="5">
    <source>
        <dbReference type="ARBA" id="ARBA00022801"/>
    </source>
</evidence>
<feature type="compositionally biased region" description="Basic and acidic residues" evidence="6">
    <location>
        <begin position="26"/>
        <end position="42"/>
    </location>
</feature>
<feature type="non-terminal residue" evidence="9">
    <location>
        <position position="964"/>
    </location>
</feature>
<feature type="compositionally biased region" description="Low complexity" evidence="6">
    <location>
        <begin position="826"/>
        <end position="838"/>
    </location>
</feature>
<accession>A0A643CJ77</accession>
<name>A0A643CJ77_BALPH</name>
<feature type="region of interest" description="Disordered" evidence="6">
    <location>
        <begin position="1"/>
        <end position="51"/>
    </location>
</feature>
<protein>
    <recommendedName>
        <fullName evidence="11">Acetylserotonin O-methyltransferase dimerisation domain-containing protein</fullName>
    </recommendedName>
</protein>
<dbReference type="InterPro" id="IPR016461">
    <property type="entry name" value="COMT-like"/>
</dbReference>
<dbReference type="Gene3D" id="3.90.950.10">
    <property type="match status" value="1"/>
</dbReference>
<dbReference type="GO" id="GO:0047429">
    <property type="term" value="F:nucleoside triphosphate diphosphatase activity"/>
    <property type="evidence" value="ECO:0007669"/>
    <property type="project" value="InterPro"/>
</dbReference>
<keyword evidence="4" id="KW-0949">S-adenosyl-L-methionine</keyword>
<gene>
    <name evidence="9" type="ORF">E2I00_014201</name>
</gene>
<evidence type="ECO:0000313" key="9">
    <source>
        <dbReference type="EMBL" id="KAB0399978.1"/>
    </source>
</evidence>
<dbReference type="InterPro" id="IPR036388">
    <property type="entry name" value="WH-like_DNA-bd_sf"/>
</dbReference>
<dbReference type="Gene3D" id="1.10.10.10">
    <property type="entry name" value="Winged helix-like DNA-binding domain superfamily/Winged helix DNA-binding domain"/>
    <property type="match status" value="1"/>
</dbReference>
<dbReference type="OrthoDB" id="10267058at2759"/>
<feature type="compositionally biased region" description="Basic and acidic residues" evidence="6">
    <location>
        <begin position="424"/>
        <end position="434"/>
    </location>
</feature>
<evidence type="ECO:0000256" key="3">
    <source>
        <dbReference type="ARBA" id="ARBA00022679"/>
    </source>
</evidence>
<dbReference type="SUPFAM" id="SSF52972">
    <property type="entry name" value="ITPase-like"/>
    <property type="match status" value="1"/>
</dbReference>
<evidence type="ECO:0000313" key="10">
    <source>
        <dbReference type="Proteomes" id="UP000437017"/>
    </source>
</evidence>
<feature type="compositionally biased region" description="Basic residues" evidence="6">
    <location>
        <begin position="412"/>
        <end position="421"/>
    </location>
</feature>
<dbReference type="Proteomes" id="UP000437017">
    <property type="component" value="Unassembled WGS sequence"/>
</dbReference>
<reference evidence="9 10" key="1">
    <citation type="journal article" date="2019" name="PLoS ONE">
        <title>Genomic analyses reveal an absence of contemporary introgressive admixture between fin whales and blue whales, despite known hybrids.</title>
        <authorList>
            <person name="Westbury M.V."/>
            <person name="Petersen B."/>
            <person name="Lorenzen E.D."/>
        </authorList>
    </citation>
    <scope>NUCLEOTIDE SEQUENCE [LARGE SCALE GENOMIC DNA]</scope>
    <source>
        <strain evidence="9">FinWhale-01</strain>
    </source>
</reference>
<evidence type="ECO:0000256" key="6">
    <source>
        <dbReference type="SAM" id="MobiDB-lite"/>
    </source>
</evidence>
<organism evidence="9 10">
    <name type="scientific">Balaenoptera physalus</name>
    <name type="common">Fin whale</name>
    <name type="synonym">Balaena physalus</name>
    <dbReference type="NCBI Taxonomy" id="9770"/>
    <lineage>
        <taxon>Eukaryota</taxon>
        <taxon>Metazoa</taxon>
        <taxon>Chordata</taxon>
        <taxon>Craniata</taxon>
        <taxon>Vertebrata</taxon>
        <taxon>Euteleostomi</taxon>
        <taxon>Mammalia</taxon>
        <taxon>Eutheria</taxon>
        <taxon>Laurasiatheria</taxon>
        <taxon>Artiodactyla</taxon>
        <taxon>Whippomorpha</taxon>
        <taxon>Cetacea</taxon>
        <taxon>Mysticeti</taxon>
        <taxon>Balaenopteridae</taxon>
        <taxon>Balaenoptera</taxon>
    </lineage>
</organism>
<feature type="compositionally biased region" description="Basic and acidic residues" evidence="6">
    <location>
        <begin position="582"/>
        <end position="593"/>
    </location>
</feature>
<dbReference type="FunFam" id="1.10.10.10:FF:000358">
    <property type="entry name" value="Acetylserotonin O-methyltransferase"/>
    <property type="match status" value="1"/>
</dbReference>
<dbReference type="PANTHER" id="PTHR43213">
    <property type="entry name" value="BIFUNCTIONAL DTTP/UTP PYROPHOSPHATASE/METHYLTRANSFERASE PROTEIN-RELATED"/>
    <property type="match status" value="1"/>
</dbReference>
<feature type="region of interest" description="Disordered" evidence="6">
    <location>
        <begin position="285"/>
        <end position="310"/>
    </location>
</feature>
<evidence type="ECO:0000259" key="7">
    <source>
        <dbReference type="Pfam" id="PF00891"/>
    </source>
</evidence>
<dbReference type="GO" id="GO:0046983">
    <property type="term" value="F:protein dimerization activity"/>
    <property type="evidence" value="ECO:0007669"/>
    <property type="project" value="InterPro"/>
</dbReference>
<dbReference type="Pfam" id="PF02545">
    <property type="entry name" value="Maf"/>
    <property type="match status" value="1"/>
</dbReference>
<evidence type="ECO:0000256" key="4">
    <source>
        <dbReference type="ARBA" id="ARBA00022691"/>
    </source>
</evidence>
<dbReference type="InterPro" id="IPR001077">
    <property type="entry name" value="COMT_C"/>
</dbReference>
<dbReference type="InterPro" id="IPR029063">
    <property type="entry name" value="SAM-dependent_MTases_sf"/>
</dbReference>
<dbReference type="InterPro" id="IPR012967">
    <property type="entry name" value="COMT_dimerisation"/>
</dbReference>
<feature type="region of interest" description="Disordered" evidence="6">
    <location>
        <begin position="551"/>
        <end position="593"/>
    </location>
</feature>
<dbReference type="Pfam" id="PF08100">
    <property type="entry name" value="Dimerisation"/>
    <property type="match status" value="1"/>
</dbReference>
<keyword evidence="3" id="KW-0808">Transferase</keyword>
<dbReference type="Pfam" id="PF00891">
    <property type="entry name" value="Methyltransf_2"/>
    <property type="match status" value="1"/>
</dbReference>
<evidence type="ECO:0000256" key="1">
    <source>
        <dbReference type="ARBA" id="ARBA00001968"/>
    </source>
</evidence>
<comment type="cofactor">
    <cofactor evidence="1">
        <name>a divalent metal cation</name>
        <dbReference type="ChEBI" id="CHEBI:60240"/>
    </cofactor>
</comment>
<feature type="region of interest" description="Disordered" evidence="6">
    <location>
        <begin position="944"/>
        <end position="964"/>
    </location>
</feature>
<dbReference type="AlphaFoldDB" id="A0A643CJ77"/>
<feature type="domain" description="O-methyltransferase C-terminal" evidence="7">
    <location>
        <begin position="659"/>
        <end position="826"/>
    </location>
</feature>
<feature type="compositionally biased region" description="Polar residues" evidence="6">
    <location>
        <begin position="1"/>
        <end position="12"/>
    </location>
</feature>
<keyword evidence="5" id="KW-0378">Hydrolase</keyword>
<comment type="caution">
    <text evidence="9">The sequence shown here is derived from an EMBL/GenBank/DDBJ whole genome shotgun (WGS) entry which is preliminary data.</text>
</comment>